<evidence type="ECO:0000256" key="5">
    <source>
        <dbReference type="ARBA" id="ARBA00022833"/>
    </source>
</evidence>
<dbReference type="InterPro" id="IPR050453">
    <property type="entry name" value="LIM_Homeobox_TF"/>
</dbReference>
<dbReference type="GO" id="GO:0030182">
    <property type="term" value="P:neuron differentiation"/>
    <property type="evidence" value="ECO:0007669"/>
    <property type="project" value="TreeGrafter"/>
</dbReference>
<dbReference type="GO" id="GO:0000981">
    <property type="term" value="F:DNA-binding transcription factor activity, RNA polymerase II-specific"/>
    <property type="evidence" value="ECO:0007669"/>
    <property type="project" value="TreeGrafter"/>
</dbReference>
<keyword evidence="9" id="KW-0371">Homeobox</keyword>
<evidence type="ECO:0000256" key="8">
    <source>
        <dbReference type="ARBA" id="ARBA00023125"/>
    </source>
</evidence>
<dbReference type="GO" id="GO:0046872">
    <property type="term" value="F:metal ion binding"/>
    <property type="evidence" value="ECO:0007669"/>
    <property type="project" value="UniProtKB-KW"/>
</dbReference>
<dbReference type="Proteomes" id="UP000694558">
    <property type="component" value="Chromosome 4"/>
</dbReference>
<evidence type="ECO:0000313" key="16">
    <source>
        <dbReference type="Proteomes" id="UP000694558"/>
    </source>
</evidence>
<evidence type="ECO:0000256" key="6">
    <source>
        <dbReference type="ARBA" id="ARBA00023015"/>
    </source>
</evidence>
<evidence type="ECO:0000256" key="13">
    <source>
        <dbReference type="PROSITE-ProRule" id="PRU00125"/>
    </source>
</evidence>
<accession>A0A8D3A5R4</accession>
<reference evidence="15" key="2">
    <citation type="submission" date="2025-08" db="UniProtKB">
        <authorList>
            <consortium name="Ensembl"/>
        </authorList>
    </citation>
    <scope>IDENTIFICATION</scope>
</reference>
<name>A0A8D3A5R4_SCOMX</name>
<evidence type="ECO:0000256" key="3">
    <source>
        <dbReference type="ARBA" id="ARBA00022723"/>
    </source>
</evidence>
<evidence type="ECO:0000256" key="2">
    <source>
        <dbReference type="ARBA" id="ARBA00022473"/>
    </source>
</evidence>
<dbReference type="FunFam" id="2.10.110.10:FF:000040">
    <property type="entry name" value="LIM homeobox transcription factor 1 beta"/>
    <property type="match status" value="1"/>
</dbReference>
<dbReference type="PANTHER" id="PTHR24208:SF96">
    <property type="entry name" value="LIM HOMEOBOX TRANSCRIPTION FACTOR 1-BETA"/>
    <property type="match status" value="1"/>
</dbReference>
<evidence type="ECO:0000313" key="15">
    <source>
        <dbReference type="Ensembl" id="ENSSMAP00000012940.2"/>
    </source>
</evidence>
<sequence>LINTRPTPLRGASERAVCAGCTRMISDRFVMRVADASWHEGCLRCAACQRPLRATCYSRDTRLFCRSDYHQLFATKCSSCLQKIAPSEFVMRALERVYHLSCFYCCVCERQLCQGDKFVLKEGQLLCKNDYEREKILLGTVSPNSGNTADTF</sequence>
<dbReference type="Gene3D" id="2.10.110.10">
    <property type="entry name" value="Cysteine Rich Protein"/>
    <property type="match status" value="2"/>
</dbReference>
<dbReference type="AlphaFoldDB" id="A0A8D3A5R4"/>
<keyword evidence="8" id="KW-0238">DNA-binding</keyword>
<dbReference type="SUPFAM" id="SSF57716">
    <property type="entry name" value="Glucocorticoid receptor-like (DNA-binding domain)"/>
    <property type="match status" value="2"/>
</dbReference>
<evidence type="ECO:0000256" key="10">
    <source>
        <dbReference type="ARBA" id="ARBA00023159"/>
    </source>
</evidence>
<feature type="domain" description="LIM zinc-binding" evidence="14">
    <location>
        <begin position="16"/>
        <end position="75"/>
    </location>
</feature>
<dbReference type="PROSITE" id="PS50023">
    <property type="entry name" value="LIM_DOMAIN_2"/>
    <property type="match status" value="2"/>
</dbReference>
<dbReference type="SMART" id="SM00132">
    <property type="entry name" value="LIM"/>
    <property type="match status" value="2"/>
</dbReference>
<proteinExistence type="predicted"/>
<dbReference type="Ensembl" id="ENSSMAT00000013109.2">
    <property type="protein sequence ID" value="ENSSMAP00000012940.2"/>
    <property type="gene ID" value="ENSSMAG00000007976.2"/>
</dbReference>
<dbReference type="InterPro" id="IPR001781">
    <property type="entry name" value="Znf_LIM"/>
</dbReference>
<keyword evidence="10" id="KW-0010">Activator</keyword>
<comment type="subcellular location">
    <subcellularLocation>
        <location evidence="1">Nucleus</location>
    </subcellularLocation>
</comment>
<dbReference type="FunFam" id="2.10.110.10:FF:000006">
    <property type="entry name" value="LIM homeobox transcription factor 1-beta"/>
    <property type="match status" value="1"/>
</dbReference>
<keyword evidence="4" id="KW-0677">Repeat</keyword>
<evidence type="ECO:0000256" key="4">
    <source>
        <dbReference type="ARBA" id="ARBA00022737"/>
    </source>
</evidence>
<dbReference type="PROSITE" id="PS00478">
    <property type="entry name" value="LIM_DOMAIN_1"/>
    <property type="match status" value="2"/>
</dbReference>
<keyword evidence="6" id="KW-0805">Transcription regulation</keyword>
<feature type="domain" description="LIM zinc-binding" evidence="14">
    <location>
        <begin position="76"/>
        <end position="137"/>
    </location>
</feature>
<evidence type="ECO:0000256" key="7">
    <source>
        <dbReference type="ARBA" id="ARBA00023038"/>
    </source>
</evidence>
<dbReference type="Pfam" id="PF00412">
    <property type="entry name" value="LIM"/>
    <property type="match status" value="2"/>
</dbReference>
<organism evidence="15 16">
    <name type="scientific">Scophthalmus maximus</name>
    <name type="common">Turbot</name>
    <name type="synonym">Psetta maxima</name>
    <dbReference type="NCBI Taxonomy" id="52904"/>
    <lineage>
        <taxon>Eukaryota</taxon>
        <taxon>Metazoa</taxon>
        <taxon>Chordata</taxon>
        <taxon>Craniata</taxon>
        <taxon>Vertebrata</taxon>
        <taxon>Euteleostomi</taxon>
        <taxon>Actinopterygii</taxon>
        <taxon>Neopterygii</taxon>
        <taxon>Teleostei</taxon>
        <taxon>Neoteleostei</taxon>
        <taxon>Acanthomorphata</taxon>
        <taxon>Carangaria</taxon>
        <taxon>Pleuronectiformes</taxon>
        <taxon>Pleuronectoidei</taxon>
        <taxon>Scophthalmidae</taxon>
        <taxon>Scophthalmus</taxon>
    </lineage>
</organism>
<dbReference type="GeneTree" id="ENSGT00940000157955"/>
<keyword evidence="11" id="KW-0804">Transcription</keyword>
<reference evidence="15" key="1">
    <citation type="submission" date="2023-05" db="EMBL/GenBank/DDBJ databases">
        <title>High-quality long-read genome of Scophthalmus maximus.</title>
        <authorList>
            <person name="Lien S."/>
            <person name="Martinez P."/>
        </authorList>
    </citation>
    <scope>NUCLEOTIDE SEQUENCE [LARGE SCALE GENOMIC DNA]</scope>
</reference>
<evidence type="ECO:0000256" key="11">
    <source>
        <dbReference type="ARBA" id="ARBA00023163"/>
    </source>
</evidence>
<protein>
    <recommendedName>
        <fullName evidence="14">LIM zinc-binding domain-containing protein</fullName>
    </recommendedName>
</protein>
<dbReference type="GO" id="GO:0005634">
    <property type="term" value="C:nucleus"/>
    <property type="evidence" value="ECO:0007669"/>
    <property type="project" value="UniProtKB-SubCell"/>
</dbReference>
<keyword evidence="7 13" id="KW-0440">LIM domain</keyword>
<keyword evidence="12" id="KW-0539">Nucleus</keyword>
<evidence type="ECO:0000256" key="12">
    <source>
        <dbReference type="ARBA" id="ARBA00023242"/>
    </source>
</evidence>
<evidence type="ECO:0000256" key="9">
    <source>
        <dbReference type="ARBA" id="ARBA00023155"/>
    </source>
</evidence>
<dbReference type="GO" id="GO:0000977">
    <property type="term" value="F:RNA polymerase II transcription regulatory region sequence-specific DNA binding"/>
    <property type="evidence" value="ECO:0007669"/>
    <property type="project" value="TreeGrafter"/>
</dbReference>
<evidence type="ECO:0000259" key="14">
    <source>
        <dbReference type="PROSITE" id="PS50023"/>
    </source>
</evidence>
<keyword evidence="3 13" id="KW-0479">Metal-binding</keyword>
<keyword evidence="5 13" id="KW-0862">Zinc</keyword>
<dbReference type="PANTHER" id="PTHR24208">
    <property type="entry name" value="LIM/HOMEOBOX PROTEIN LHX"/>
    <property type="match status" value="1"/>
</dbReference>
<evidence type="ECO:0000256" key="1">
    <source>
        <dbReference type="ARBA" id="ARBA00004123"/>
    </source>
</evidence>
<keyword evidence="2" id="KW-0217">Developmental protein</keyword>